<sequence>MTYPKPATVPQPVQQQQGRDRRPVSAQVTIWDNATRQEYTGTDSLPHAAFRAAASMMPDGRLSVPSIEAFNHATAHYANGQPISSASRGDVTVTVRRLPAMVPQPCQQQQAKASKPTPGHRFGGAHMRYVSSCECGWMSATHCGKGSRGAAYDEWRQHIDMVHRDLRAEATLAPGERR</sequence>
<dbReference type="AlphaFoldDB" id="A0A564G517"/>
<organism evidence="3 4">
    <name type="scientific">Methylobacterium dankookense</name>
    <dbReference type="NCBI Taxonomy" id="560405"/>
    <lineage>
        <taxon>Bacteria</taxon>
        <taxon>Pseudomonadati</taxon>
        <taxon>Pseudomonadota</taxon>
        <taxon>Alphaproteobacteria</taxon>
        <taxon>Hyphomicrobiales</taxon>
        <taxon>Methylobacteriaceae</taxon>
        <taxon>Methylobacterium</taxon>
    </lineage>
</organism>
<evidence type="ECO:0000256" key="1">
    <source>
        <dbReference type="SAM" id="MobiDB-lite"/>
    </source>
</evidence>
<gene>
    <name evidence="2" type="ORF">IFDJLNFL_4622</name>
    <name evidence="3" type="ORF">MTDSW087_04907</name>
</gene>
<dbReference type="Proteomes" id="UP001055303">
    <property type="component" value="Unassembled WGS sequence"/>
</dbReference>
<evidence type="ECO:0000313" key="3">
    <source>
        <dbReference type="EMBL" id="VUF15172.1"/>
    </source>
</evidence>
<dbReference type="OrthoDB" id="7595786at2"/>
<proteinExistence type="predicted"/>
<name>A0A564G517_9HYPH</name>
<accession>A0A564G517</accession>
<dbReference type="RefSeq" id="WP_144767531.1">
    <property type="nucleotide sequence ID" value="NZ_BPQI01000164.1"/>
</dbReference>
<dbReference type="Proteomes" id="UP000401717">
    <property type="component" value="Unassembled WGS sequence"/>
</dbReference>
<keyword evidence="5" id="KW-1185">Reference proteome</keyword>
<dbReference type="EMBL" id="BPQI01000164">
    <property type="protein sequence ID" value="GJD58699.1"/>
    <property type="molecule type" value="Genomic_DNA"/>
</dbReference>
<reference evidence="2" key="3">
    <citation type="submission" date="2021-08" db="EMBL/GenBank/DDBJ databases">
        <authorList>
            <person name="Tani A."/>
            <person name="Ola A."/>
            <person name="Ogura Y."/>
            <person name="Katsura K."/>
            <person name="Hayashi T."/>
        </authorList>
    </citation>
    <scope>NUCLEOTIDE SEQUENCE</scope>
    <source>
        <strain evidence="2">DSM 22415</strain>
    </source>
</reference>
<evidence type="ECO:0000313" key="4">
    <source>
        <dbReference type="Proteomes" id="UP000401717"/>
    </source>
</evidence>
<feature type="region of interest" description="Disordered" evidence="1">
    <location>
        <begin position="1"/>
        <end position="25"/>
    </location>
</feature>
<evidence type="ECO:0000313" key="2">
    <source>
        <dbReference type="EMBL" id="GJD58699.1"/>
    </source>
</evidence>
<dbReference type="EMBL" id="CABFVH010000048">
    <property type="protein sequence ID" value="VUF15172.1"/>
    <property type="molecule type" value="Genomic_DNA"/>
</dbReference>
<evidence type="ECO:0000313" key="5">
    <source>
        <dbReference type="Proteomes" id="UP001055303"/>
    </source>
</evidence>
<reference evidence="2" key="2">
    <citation type="journal article" date="2021" name="Front. Microbiol.">
        <title>Comprehensive Comparative Genomics and Phenotyping of Methylobacterium Species.</title>
        <authorList>
            <person name="Alessa O."/>
            <person name="Ogura Y."/>
            <person name="Fujitani Y."/>
            <person name="Takami H."/>
            <person name="Hayashi T."/>
            <person name="Sahin N."/>
            <person name="Tani A."/>
        </authorList>
    </citation>
    <scope>NUCLEOTIDE SEQUENCE</scope>
    <source>
        <strain evidence="2">DSM 22415</strain>
    </source>
</reference>
<protein>
    <submittedName>
        <fullName evidence="3">Uncharacterized protein</fullName>
    </submittedName>
</protein>
<reference evidence="3 4" key="1">
    <citation type="submission" date="2019-06" db="EMBL/GenBank/DDBJ databases">
        <authorList>
            <person name="Rodrigo-Torres L."/>
            <person name="Arahal R. D."/>
            <person name="Lucena T."/>
        </authorList>
    </citation>
    <scope>NUCLEOTIDE SEQUENCE [LARGE SCALE GENOMIC DNA]</scope>
    <source>
        <strain evidence="3 4">SW08-7</strain>
    </source>
</reference>